<dbReference type="GO" id="GO:0016491">
    <property type="term" value="F:oxidoreductase activity"/>
    <property type="evidence" value="ECO:0007669"/>
    <property type="project" value="UniProtKB-KW"/>
</dbReference>
<evidence type="ECO:0000256" key="1">
    <source>
        <dbReference type="ARBA" id="ARBA00023002"/>
    </source>
</evidence>
<protein>
    <submittedName>
        <fullName evidence="2">2Fe-2S iron-sulfur cluster protein</fullName>
    </submittedName>
</protein>
<dbReference type="SUPFAM" id="SSF54292">
    <property type="entry name" value="2Fe-2S ferredoxin-like"/>
    <property type="match status" value="1"/>
</dbReference>
<dbReference type="InterPro" id="IPR036010">
    <property type="entry name" value="2Fe-2S_ferredoxin-like_sf"/>
</dbReference>
<gene>
    <name evidence="2" type="ORF">C8N31_10367</name>
</gene>
<accession>A0A2T6CGG4</accession>
<dbReference type="RefSeq" id="WP_025048437.1">
    <property type="nucleotide sequence ID" value="NZ_QBKU01000003.1"/>
</dbReference>
<evidence type="ECO:0000313" key="2">
    <source>
        <dbReference type="EMBL" id="PTX74591.1"/>
    </source>
</evidence>
<name>A0A2T6CGG4_9RHOB</name>
<dbReference type="AlphaFoldDB" id="A0A2T6CGG4"/>
<dbReference type="GO" id="GO:0051536">
    <property type="term" value="F:iron-sulfur cluster binding"/>
    <property type="evidence" value="ECO:0007669"/>
    <property type="project" value="InterPro"/>
</dbReference>
<keyword evidence="1" id="KW-0560">Oxidoreductase</keyword>
<dbReference type="Proteomes" id="UP000244092">
    <property type="component" value="Unassembled WGS sequence"/>
</dbReference>
<comment type="caution">
    <text evidence="2">The sequence shown here is derived from an EMBL/GenBank/DDBJ whole genome shotgun (WGS) entry which is preliminary data.</text>
</comment>
<dbReference type="InterPro" id="IPR042204">
    <property type="entry name" value="2Fe-2S-bd_N"/>
</dbReference>
<sequence>MFERIGHSATAQVRFTFNGETVIGNAGDSLAAALLAAGHKVFRDTPTTAAPRGPFCMMGSCFDCLVVVDGETVQACQTPAQVGLVVTSPPVPRAQP</sequence>
<proteinExistence type="predicted"/>
<organism evidence="2 3">
    <name type="scientific">Sulfitobacter mediterraneus</name>
    <dbReference type="NCBI Taxonomy" id="83219"/>
    <lineage>
        <taxon>Bacteria</taxon>
        <taxon>Pseudomonadati</taxon>
        <taxon>Pseudomonadota</taxon>
        <taxon>Alphaproteobacteria</taxon>
        <taxon>Rhodobacterales</taxon>
        <taxon>Roseobacteraceae</taxon>
        <taxon>Sulfitobacter</taxon>
    </lineage>
</organism>
<dbReference type="EMBL" id="QBKU01000003">
    <property type="protein sequence ID" value="PTX74591.1"/>
    <property type="molecule type" value="Genomic_DNA"/>
</dbReference>
<evidence type="ECO:0000313" key="3">
    <source>
        <dbReference type="Proteomes" id="UP000244092"/>
    </source>
</evidence>
<dbReference type="Gene3D" id="3.10.20.440">
    <property type="entry name" value="2Fe-2S iron-sulphur cluster binding domain, sarcosine oxidase, alpha subunit, N-terminal domain"/>
    <property type="match status" value="1"/>
</dbReference>
<dbReference type="OrthoDB" id="573392at2"/>
<dbReference type="Pfam" id="PF13510">
    <property type="entry name" value="Fer2_4"/>
    <property type="match status" value="1"/>
</dbReference>
<reference evidence="2 3" key="1">
    <citation type="submission" date="2018-04" db="EMBL/GenBank/DDBJ databases">
        <title>Genomic Encyclopedia of Archaeal and Bacterial Type Strains, Phase II (KMG-II): from individual species to whole genera.</title>
        <authorList>
            <person name="Goeker M."/>
        </authorList>
    </citation>
    <scope>NUCLEOTIDE SEQUENCE [LARGE SCALE GENOMIC DNA]</scope>
    <source>
        <strain evidence="2 3">DSM 12244</strain>
    </source>
</reference>